<evidence type="ECO:0000256" key="1">
    <source>
        <dbReference type="ARBA" id="ARBA00004496"/>
    </source>
</evidence>
<protein>
    <submittedName>
        <fullName evidence="9 10">Uncharacterized protein</fullName>
    </submittedName>
</protein>
<evidence type="ECO:0000259" key="7">
    <source>
        <dbReference type="Pfam" id="PF23702"/>
    </source>
</evidence>
<dbReference type="EMBL" id="ABEU02000001">
    <property type="protein sequence ID" value="PNR62850.1"/>
    <property type="molecule type" value="Genomic_DNA"/>
</dbReference>
<keyword evidence="4" id="KW-0647">Proteasome</keyword>
<evidence type="ECO:0000259" key="8">
    <source>
        <dbReference type="Pfam" id="PF24492"/>
    </source>
</evidence>
<feature type="domain" description="Proteasome adapter and scaffold protein ECM29 HEAT-repeat" evidence="8">
    <location>
        <begin position="1297"/>
        <end position="1458"/>
    </location>
</feature>
<reference evidence="9 11" key="2">
    <citation type="journal article" date="2018" name="Plant J.">
        <title>The Physcomitrella patens chromosome-scale assembly reveals moss genome structure and evolution.</title>
        <authorList>
            <person name="Lang D."/>
            <person name="Ullrich K.K."/>
            <person name="Murat F."/>
            <person name="Fuchs J."/>
            <person name="Jenkins J."/>
            <person name="Haas F.B."/>
            <person name="Piednoel M."/>
            <person name="Gundlach H."/>
            <person name="Van Bel M."/>
            <person name="Meyberg R."/>
            <person name="Vives C."/>
            <person name="Morata J."/>
            <person name="Symeonidi A."/>
            <person name="Hiss M."/>
            <person name="Muchero W."/>
            <person name="Kamisugi Y."/>
            <person name="Saleh O."/>
            <person name="Blanc G."/>
            <person name="Decker E.L."/>
            <person name="van Gessel N."/>
            <person name="Grimwood J."/>
            <person name="Hayes R.D."/>
            <person name="Graham S.W."/>
            <person name="Gunter L.E."/>
            <person name="McDaniel S.F."/>
            <person name="Hoernstein S.N.W."/>
            <person name="Larsson A."/>
            <person name="Li F.W."/>
            <person name="Perroud P.F."/>
            <person name="Phillips J."/>
            <person name="Ranjan P."/>
            <person name="Rokshar D.S."/>
            <person name="Rothfels C.J."/>
            <person name="Schneider L."/>
            <person name="Shu S."/>
            <person name="Stevenson D.W."/>
            <person name="Thummler F."/>
            <person name="Tillich M."/>
            <person name="Villarreal Aguilar J.C."/>
            <person name="Widiez T."/>
            <person name="Wong G.K."/>
            <person name="Wymore A."/>
            <person name="Zhang Y."/>
            <person name="Zimmer A.D."/>
            <person name="Quatrano R.S."/>
            <person name="Mayer K.F.X."/>
            <person name="Goodstein D."/>
            <person name="Casacuberta J.M."/>
            <person name="Vandepoele K."/>
            <person name="Reski R."/>
            <person name="Cuming A.C."/>
            <person name="Tuskan G.A."/>
            <person name="Maumus F."/>
            <person name="Salse J."/>
            <person name="Schmutz J."/>
            <person name="Rensing S.A."/>
        </authorList>
    </citation>
    <scope>NUCLEOTIDE SEQUENCE [LARGE SCALE GENOMIC DNA]</scope>
    <source>
        <strain evidence="10 11">cv. Gransden 2004</strain>
    </source>
</reference>
<evidence type="ECO:0000313" key="10">
    <source>
        <dbReference type="EnsemblPlants" id="Pp3c1_28010V3.1"/>
    </source>
</evidence>
<organism evidence="9">
    <name type="scientific">Physcomitrium patens</name>
    <name type="common">Spreading-leaved earth moss</name>
    <name type="synonym">Physcomitrella patens</name>
    <dbReference type="NCBI Taxonomy" id="3218"/>
    <lineage>
        <taxon>Eukaryota</taxon>
        <taxon>Viridiplantae</taxon>
        <taxon>Streptophyta</taxon>
        <taxon>Embryophyta</taxon>
        <taxon>Bryophyta</taxon>
        <taxon>Bryophytina</taxon>
        <taxon>Bryopsida</taxon>
        <taxon>Funariidae</taxon>
        <taxon>Funariales</taxon>
        <taxon>Funariaceae</taxon>
        <taxon>Physcomitrium</taxon>
    </lineage>
</organism>
<dbReference type="EnsemblPlants" id="Pp3c1_28010V3.2">
    <property type="protein sequence ID" value="Pp3c1_28010V3.2"/>
    <property type="gene ID" value="Pp3c1_28010"/>
</dbReference>
<dbReference type="Gene3D" id="1.25.10.10">
    <property type="entry name" value="Leucine-rich Repeat Variant"/>
    <property type="match status" value="3"/>
</dbReference>
<dbReference type="InParanoid" id="A0A2K1L9Z8"/>
<dbReference type="GO" id="GO:0005634">
    <property type="term" value="C:nucleus"/>
    <property type="evidence" value="ECO:0000318"/>
    <property type="project" value="GO_Central"/>
</dbReference>
<dbReference type="Gramene" id="Pp3c1_28010V3.2">
    <property type="protein sequence ID" value="Pp3c1_28010V3.2"/>
    <property type="gene ID" value="Pp3c1_28010"/>
</dbReference>
<evidence type="ECO:0000256" key="5">
    <source>
        <dbReference type="SAM" id="MobiDB-lite"/>
    </source>
</evidence>
<dbReference type="Proteomes" id="UP000006727">
    <property type="component" value="Chromosome 1"/>
</dbReference>
<feature type="compositionally biased region" description="Basic and acidic residues" evidence="5">
    <location>
        <begin position="816"/>
        <end position="825"/>
    </location>
</feature>
<name>A0A2K1L9Z8_PHYPA</name>
<dbReference type="EnsemblPlants" id="Pp3c1_28010V3.1">
    <property type="protein sequence ID" value="Pp3c1_28010V3.1"/>
    <property type="gene ID" value="Pp3c1_28010"/>
</dbReference>
<dbReference type="Pfam" id="PF23731">
    <property type="entry name" value="ARM_ECM29_C"/>
    <property type="match status" value="1"/>
</dbReference>
<dbReference type="Pfam" id="PF13001">
    <property type="entry name" value="ECM29_N"/>
    <property type="match status" value="1"/>
</dbReference>
<dbReference type="InterPro" id="IPR011989">
    <property type="entry name" value="ARM-like"/>
</dbReference>
<dbReference type="PANTHER" id="PTHR23346">
    <property type="entry name" value="TRANSLATIONAL ACTIVATOR GCN1-RELATED"/>
    <property type="match status" value="1"/>
</dbReference>
<evidence type="ECO:0000259" key="6">
    <source>
        <dbReference type="Pfam" id="PF13001"/>
    </source>
</evidence>
<comment type="subcellular location">
    <subcellularLocation>
        <location evidence="1">Cytoplasm</location>
    </subcellularLocation>
</comment>
<feature type="domain" description="ECM29 ARM-like repeats" evidence="7">
    <location>
        <begin position="632"/>
        <end position="726"/>
    </location>
</feature>
<dbReference type="InterPro" id="IPR055443">
    <property type="entry name" value="HEAT_ECM29"/>
</dbReference>
<sequence length="1850" mass="201148">MATSGATDGASEEAVLDRMLTRLALTEETQLEKVLSKLLPLAVSRLGSSYHPTKMKVMEMLSHINKRVKDQASIQLPLRELLKLYISPDSASMVRNFALVYIEMAYDRAPVDEQTEVVGSLLLGLAKAPVQHQDMILRMAAKGLDRYAGYFSNNQWTGEFLKDPASCEIFLTYCLHILLFQPMMTTPEGALVPPPGLSVEQAKRVNGKSVLKGDSLTSRKLGVLNYLAEIELPTDSVYPLYIVAAADGNERVSRRGEELLKRKANGANLEDPSLIKRLFAIFQGSSISGETPEQKVAPAGPNLKARLMSVFTRSIVAANAFPSTLQCVFDCIYGPGTTMKLKHAGMEFAVWIFKHASDDQLKPMAQIILSGLLKLLDGQDPGDTDSSSKQLRSFTYQAIGQLSLRAPHLFNKNTDMAVRMFAALRSEPDSVRVTVQEALSSLANAYKARPDVFKEIESLLLENIKLSESGARFCSVLWATRLYPFSHAPSRFICMLGAGDVKLDIREMANEGLRAPNAEKEGVEGSVLTAEYPGLRPMMEYICQQQPHVLSKPPLGERTMLFPPKAYAAMITFVQHCYENEIGLDKSKLKGKEDVFSDILGKTPPEEAFQLLMEHGMAIDGTADLQGIASTGLLKLASFNPNQFADAYATRITWLRQFIGHIDSTTREAIARLLGIAVSSLSAPQAADLLQQLLSTFHNVQKARFEDLHGSICAAGYVLAQCMTNTPAVPESLICDALNALFKETKNANPSLAGSAAEAIGHAGLRKPLPVVIGDLASAASSTKSAKSSPEEAATTGVGAESSTATTAMPSTATTQEKEKSDDGRAVVEKGELSLASIVTQLRVLLGNKDVKVMQKAAIALGHLCFGDRSVELANASLTALFTLSKTKAEDVLFSVGEALAFIWGGVPVTANSILKSNYVSMAATSNYLSGESLAYGKDVEMIDAVESTDDTTSDPGYKDERCSGSVWLLSIISYCGHHPRVQSMLPQIQEAFSHLLGEQNELTQEMASRGMSIVYDLGDAATKDELVKALVSNLTGAAKKKRVVKVMEDTVVFEENTLGETPGGGNISTYKELCNIANEMGQPDLIYKFMDLANHQASLNSKRGAAFGFARIAKQAGDALKPHLKTLVPKLVRYQYDPNKAIQDAMGHIWRSLVAEPKKTIDEFYDEIMEDLLSQAGSRLWRSRESSCSALADLIQGRRFSEVGKYLEKVWNVAFRAVDDIKETVRTSGDVLCRSVSSLSLRLSDNSLSPEKDARDTMAIVLPFLLTKGIMSTVSDVRRLSINTVMKLVKGAGAAIRPQMPDLVSCMIESLSSLEDQRLNYAELHAERVGISQEKLESVRIAVAKDSPMWDTLDLCIRHVDNSTLESLIPRLVQLIQSGVGLNTRVGVGKFISMLAQHSGPDMKPHSVVLLRALFSAVKSEKSAASRKAFAAALGSVAKYTSETQVRKLLLDAVALYNSENDRDQRMVSALVLKELSRQADDVFKGNYTLILPMTFVARFDDEKDIVALFEEIWEDNTSSASVTLTMYMPEIVKLLIEGIGSSSWTQKQKSARALSKLAENVREGVTPFAQELFGVLLAEIPGRLWEGKEVVLEALGALCKACYSAKHAKVVSAPTPTIGPDAIVSAVVAACGRKKKAFRDAAFACLEQVLLALDYDTFEQVRVILLDACLQAPPRKDKVELKEGEEPKEEGPSVPYEKVLGCLTATITSASTATVSSHEKEISSALAATLGIGHTWQVKNVSLSTIKGFVGKVKEGKKQAPSLESLVLPIFECVSTVKIAQVRNTALETLAELVQVANLTVGLPEPLVESLVGKLTDLQSVERVPTTLHAISQCLDSLRSNAVSPMQE</sequence>
<dbReference type="FunCoup" id="A0A2K1L9Z8">
    <property type="interactions" value="4511"/>
</dbReference>
<dbReference type="GO" id="GO:0060090">
    <property type="term" value="F:molecular adaptor activity"/>
    <property type="evidence" value="ECO:0000318"/>
    <property type="project" value="GO_Central"/>
</dbReference>
<evidence type="ECO:0000313" key="11">
    <source>
        <dbReference type="Proteomes" id="UP000006727"/>
    </source>
</evidence>
<dbReference type="InterPro" id="IPR024372">
    <property type="entry name" value="Ecm29_N"/>
</dbReference>
<dbReference type="PaxDb" id="3218-PP1S21_271V6.1"/>
<dbReference type="GO" id="GO:0005737">
    <property type="term" value="C:cytoplasm"/>
    <property type="evidence" value="ECO:0000318"/>
    <property type="project" value="GO_Central"/>
</dbReference>
<feature type="compositionally biased region" description="Low complexity" evidence="5">
    <location>
        <begin position="783"/>
        <end position="815"/>
    </location>
</feature>
<dbReference type="STRING" id="3218.A0A2K1L9Z8"/>
<dbReference type="GO" id="GO:0036503">
    <property type="term" value="P:ERAD pathway"/>
    <property type="evidence" value="ECO:0000318"/>
    <property type="project" value="GO_Central"/>
</dbReference>
<evidence type="ECO:0000256" key="3">
    <source>
        <dbReference type="ARBA" id="ARBA00022737"/>
    </source>
</evidence>
<dbReference type="Pfam" id="PF24492">
    <property type="entry name" value="HEAT_ECM29"/>
    <property type="match status" value="1"/>
</dbReference>
<gene>
    <name evidence="9" type="ORF">PHYPA_001274</name>
</gene>
<dbReference type="InterPro" id="IPR016024">
    <property type="entry name" value="ARM-type_fold"/>
</dbReference>
<reference evidence="10" key="3">
    <citation type="submission" date="2020-12" db="UniProtKB">
        <authorList>
            <consortium name="EnsemblPlants"/>
        </authorList>
    </citation>
    <scope>IDENTIFICATION</scope>
</reference>
<dbReference type="SUPFAM" id="SSF48371">
    <property type="entry name" value="ARM repeat"/>
    <property type="match status" value="3"/>
</dbReference>
<keyword evidence="2" id="KW-0963">Cytoplasm</keyword>
<reference evidence="9 11" key="1">
    <citation type="journal article" date="2008" name="Science">
        <title>The Physcomitrella genome reveals evolutionary insights into the conquest of land by plants.</title>
        <authorList>
            <person name="Rensing S."/>
            <person name="Lang D."/>
            <person name="Zimmer A."/>
            <person name="Terry A."/>
            <person name="Salamov A."/>
            <person name="Shapiro H."/>
            <person name="Nishiyama T."/>
            <person name="Perroud P.-F."/>
            <person name="Lindquist E."/>
            <person name="Kamisugi Y."/>
            <person name="Tanahashi T."/>
            <person name="Sakakibara K."/>
            <person name="Fujita T."/>
            <person name="Oishi K."/>
            <person name="Shin-I T."/>
            <person name="Kuroki Y."/>
            <person name="Toyoda A."/>
            <person name="Suzuki Y."/>
            <person name="Hashimoto A."/>
            <person name="Yamaguchi K."/>
            <person name="Sugano A."/>
            <person name="Kohara Y."/>
            <person name="Fujiyama A."/>
            <person name="Anterola A."/>
            <person name="Aoki S."/>
            <person name="Ashton N."/>
            <person name="Barbazuk W.B."/>
            <person name="Barker E."/>
            <person name="Bennetzen J."/>
            <person name="Bezanilla M."/>
            <person name="Blankenship R."/>
            <person name="Cho S.H."/>
            <person name="Dutcher S."/>
            <person name="Estelle M."/>
            <person name="Fawcett J.A."/>
            <person name="Gundlach H."/>
            <person name="Hanada K."/>
            <person name="Heyl A."/>
            <person name="Hicks K.A."/>
            <person name="Hugh J."/>
            <person name="Lohr M."/>
            <person name="Mayer K."/>
            <person name="Melkozernov A."/>
            <person name="Murata T."/>
            <person name="Nelson D."/>
            <person name="Pils B."/>
            <person name="Prigge M."/>
            <person name="Reiss B."/>
            <person name="Renner T."/>
            <person name="Rombauts S."/>
            <person name="Rushton P."/>
            <person name="Sanderfoot A."/>
            <person name="Schween G."/>
            <person name="Shiu S.-H."/>
            <person name="Stueber K."/>
            <person name="Theodoulou F.L."/>
            <person name="Tu H."/>
            <person name="Van de Peer Y."/>
            <person name="Verrier P.J."/>
            <person name="Waters E."/>
            <person name="Wood A."/>
            <person name="Yang L."/>
            <person name="Cove D."/>
            <person name="Cuming A."/>
            <person name="Hasebe M."/>
            <person name="Lucas S."/>
            <person name="Mishler D.B."/>
            <person name="Reski R."/>
            <person name="Grigoriev I."/>
            <person name="Quatrano R.S."/>
            <person name="Boore J.L."/>
        </authorList>
    </citation>
    <scope>NUCLEOTIDE SEQUENCE [LARGE SCALE GENOMIC DNA]</scope>
    <source>
        <strain evidence="10 11">cv. Gransden 2004</strain>
    </source>
</reference>
<feature type="domain" description="Proteasome component Ecm29 N-terminal" evidence="6">
    <location>
        <begin position="16"/>
        <end position="497"/>
    </location>
</feature>
<keyword evidence="11" id="KW-1185">Reference proteome</keyword>
<dbReference type="GO" id="GO:0043248">
    <property type="term" value="P:proteasome assembly"/>
    <property type="evidence" value="ECO:0007669"/>
    <property type="project" value="InterPro"/>
</dbReference>
<dbReference type="InterPro" id="IPR055444">
    <property type="entry name" value="ARM_ECM29"/>
</dbReference>
<keyword evidence="3" id="KW-0677">Repeat</keyword>
<evidence type="ECO:0000256" key="2">
    <source>
        <dbReference type="ARBA" id="ARBA00022490"/>
    </source>
</evidence>
<dbReference type="Gramene" id="Pp3c1_28010V3.1">
    <property type="protein sequence ID" value="Pp3c1_28010V3.1"/>
    <property type="gene ID" value="Pp3c1_28010"/>
</dbReference>
<dbReference type="Pfam" id="PF23702">
    <property type="entry name" value="ARM_ECM29"/>
    <property type="match status" value="1"/>
</dbReference>
<dbReference type="GO" id="GO:0000502">
    <property type="term" value="C:proteasome complex"/>
    <property type="evidence" value="ECO:0007669"/>
    <property type="project" value="UniProtKB-KW"/>
</dbReference>
<dbReference type="PANTHER" id="PTHR23346:SF19">
    <property type="entry name" value="PROTEASOME ADAPTER AND SCAFFOLD PROTEIN ECM29"/>
    <property type="match status" value="1"/>
</dbReference>
<proteinExistence type="predicted"/>
<evidence type="ECO:0000256" key="4">
    <source>
        <dbReference type="ARBA" id="ARBA00022942"/>
    </source>
</evidence>
<evidence type="ECO:0000313" key="9">
    <source>
        <dbReference type="EMBL" id="PNR62850.1"/>
    </source>
</evidence>
<feature type="region of interest" description="Disordered" evidence="5">
    <location>
        <begin position="783"/>
        <end position="825"/>
    </location>
</feature>
<accession>A0A2K1L9Z8</accession>